<reference evidence="1 2" key="1">
    <citation type="journal article" date="2020" name="Nature">
        <title>Six reference-quality genomes reveal evolution of bat adaptations.</title>
        <authorList>
            <person name="Jebb D."/>
            <person name="Huang Z."/>
            <person name="Pippel M."/>
            <person name="Hughes G.M."/>
            <person name="Lavrichenko K."/>
            <person name="Devanna P."/>
            <person name="Winkler S."/>
            <person name="Jermiin L.S."/>
            <person name="Skirmuntt E.C."/>
            <person name="Katzourakis A."/>
            <person name="Burkitt-Gray L."/>
            <person name="Ray D.A."/>
            <person name="Sullivan K.A.M."/>
            <person name="Roscito J.G."/>
            <person name="Kirilenko B.M."/>
            <person name="Davalos L.M."/>
            <person name="Corthals A.P."/>
            <person name="Power M.L."/>
            <person name="Jones G."/>
            <person name="Ransome R.D."/>
            <person name="Dechmann D.K.N."/>
            <person name="Locatelli A.G."/>
            <person name="Puechmaille S.J."/>
            <person name="Fedrigo O."/>
            <person name="Jarvis E.D."/>
            <person name="Hiller M."/>
            <person name="Vernes S.C."/>
            <person name="Myers E.W."/>
            <person name="Teeling E.C."/>
        </authorList>
    </citation>
    <scope>NUCLEOTIDE SEQUENCE [LARGE SCALE GENOMIC DNA]</scope>
    <source>
        <strain evidence="1">MRhiFer1</strain>
        <tissue evidence="1">Lung</tissue>
    </source>
</reference>
<protein>
    <submittedName>
        <fullName evidence="1">Uncharacterized protein</fullName>
    </submittedName>
</protein>
<organism evidence="1 2">
    <name type="scientific">Rhinolophus ferrumequinum</name>
    <name type="common">Greater horseshoe bat</name>
    <dbReference type="NCBI Taxonomy" id="59479"/>
    <lineage>
        <taxon>Eukaryota</taxon>
        <taxon>Metazoa</taxon>
        <taxon>Chordata</taxon>
        <taxon>Craniata</taxon>
        <taxon>Vertebrata</taxon>
        <taxon>Euteleostomi</taxon>
        <taxon>Mammalia</taxon>
        <taxon>Eutheria</taxon>
        <taxon>Laurasiatheria</taxon>
        <taxon>Chiroptera</taxon>
        <taxon>Yinpterochiroptera</taxon>
        <taxon>Rhinolophoidea</taxon>
        <taxon>Rhinolophidae</taxon>
        <taxon>Rhinolophinae</taxon>
        <taxon>Rhinolophus</taxon>
    </lineage>
</organism>
<proteinExistence type="predicted"/>
<gene>
    <name evidence="1" type="ORF">mRhiFer1_009704</name>
</gene>
<dbReference type="Proteomes" id="UP000585614">
    <property type="component" value="Unassembled WGS sequence"/>
</dbReference>
<sequence>MCGVGPLPQVVQTRPARLLQPPQLGALGRRMEKTTPVGPGLGRRSAALYILLQLCPHSSVPVSPRQTWAGLPPWAWAISGLFLSLKRRPYGLEGFLLGLRSVPSSAILQKRTLCCTAAGVCLFQAEGILFPFSFSLPYSGGSRLARRNFKDGKERAGKTVDQQTTVFQALGNFFQFSSEFPRALTHRGHGARVLATTSTDRWHSTSQPSTGSS</sequence>
<accession>A0A7J7QZH9</accession>
<name>A0A7J7QZH9_RHIFE</name>
<dbReference type="AlphaFoldDB" id="A0A7J7QZH9"/>
<comment type="caution">
    <text evidence="1">The sequence shown here is derived from an EMBL/GenBank/DDBJ whole genome shotgun (WGS) entry which is preliminary data.</text>
</comment>
<evidence type="ECO:0000313" key="2">
    <source>
        <dbReference type="Proteomes" id="UP000585614"/>
    </source>
</evidence>
<evidence type="ECO:0000313" key="1">
    <source>
        <dbReference type="EMBL" id="KAF6269331.1"/>
    </source>
</evidence>
<dbReference type="EMBL" id="JACAGC010000036">
    <property type="protein sequence ID" value="KAF6269331.1"/>
    <property type="molecule type" value="Genomic_DNA"/>
</dbReference>